<dbReference type="Pfam" id="PF13180">
    <property type="entry name" value="PDZ_2"/>
    <property type="match status" value="1"/>
</dbReference>
<evidence type="ECO:0000256" key="1">
    <source>
        <dbReference type="ARBA" id="ARBA00010541"/>
    </source>
</evidence>
<dbReference type="EMBL" id="CP016250">
    <property type="protein sequence ID" value="ANQ09556.1"/>
    <property type="molecule type" value="Genomic_DNA"/>
</dbReference>
<dbReference type="Gene3D" id="2.40.10.10">
    <property type="entry name" value="Trypsin-like serine proteases"/>
    <property type="match status" value="2"/>
</dbReference>
<evidence type="ECO:0000313" key="7">
    <source>
        <dbReference type="Proteomes" id="UP000092716"/>
    </source>
</evidence>
<dbReference type="KEGG" id="pcot:PCOAH_00039980"/>
<proteinExistence type="inferred from homology"/>
<dbReference type="VEuPathDB" id="PlasmoDB:PCOAH_00039980"/>
<dbReference type="AlphaFoldDB" id="A0A1B1E3H5"/>
<name>A0A1B1E3H5_9APIC</name>
<evidence type="ECO:0000256" key="3">
    <source>
        <dbReference type="ARBA" id="ARBA00022801"/>
    </source>
</evidence>
<dbReference type="SUPFAM" id="SSF50156">
    <property type="entry name" value="PDZ domain-like"/>
    <property type="match status" value="1"/>
</dbReference>
<keyword evidence="2" id="KW-0645">Protease</keyword>
<dbReference type="Gene3D" id="2.30.42.10">
    <property type="match status" value="1"/>
</dbReference>
<keyword evidence="3" id="KW-0378">Hydrolase</keyword>
<dbReference type="InterPro" id="IPR043504">
    <property type="entry name" value="Peptidase_S1_PA_chymotrypsin"/>
</dbReference>
<dbReference type="Proteomes" id="UP000092716">
    <property type="component" value="Chromosome 12"/>
</dbReference>
<keyword evidence="7" id="KW-1185">Reference proteome</keyword>
<gene>
    <name evidence="6" type="ORF">PCOAH_00039980</name>
</gene>
<dbReference type="Pfam" id="PF13365">
    <property type="entry name" value="Trypsin_2"/>
    <property type="match status" value="1"/>
</dbReference>
<dbReference type="OrthoDB" id="4217619at2759"/>
<dbReference type="InterPro" id="IPR036034">
    <property type="entry name" value="PDZ_sf"/>
</dbReference>
<dbReference type="RefSeq" id="XP_019916251.1">
    <property type="nucleotide sequence ID" value="XM_020060786.1"/>
</dbReference>
<dbReference type="GO" id="GO:0004252">
    <property type="term" value="F:serine-type endopeptidase activity"/>
    <property type="evidence" value="ECO:0007669"/>
    <property type="project" value="InterPro"/>
</dbReference>
<evidence type="ECO:0000259" key="5">
    <source>
        <dbReference type="PROSITE" id="PS50106"/>
    </source>
</evidence>
<dbReference type="PROSITE" id="PS50106">
    <property type="entry name" value="PDZ"/>
    <property type="match status" value="1"/>
</dbReference>
<evidence type="ECO:0000256" key="4">
    <source>
        <dbReference type="SAM" id="MobiDB-lite"/>
    </source>
</evidence>
<feature type="domain" description="PDZ" evidence="5">
    <location>
        <begin position="381"/>
        <end position="453"/>
    </location>
</feature>
<dbReference type="InterPro" id="IPR001478">
    <property type="entry name" value="PDZ"/>
</dbReference>
<dbReference type="SUPFAM" id="SSF50494">
    <property type="entry name" value="Trypsin-like serine proteases"/>
    <property type="match status" value="1"/>
</dbReference>
<dbReference type="PANTHER" id="PTHR22939:SF129">
    <property type="entry name" value="SERINE PROTEASE HTRA2, MITOCHONDRIAL"/>
    <property type="match status" value="1"/>
</dbReference>
<protein>
    <recommendedName>
        <fullName evidence="5">PDZ domain-containing protein</fullName>
    </recommendedName>
</protein>
<dbReference type="SMART" id="SM00228">
    <property type="entry name" value="PDZ"/>
    <property type="match status" value="1"/>
</dbReference>
<evidence type="ECO:0000256" key="2">
    <source>
        <dbReference type="ARBA" id="ARBA00022670"/>
    </source>
</evidence>
<organism evidence="6 7">
    <name type="scientific">Plasmodium coatneyi</name>
    <dbReference type="NCBI Taxonomy" id="208452"/>
    <lineage>
        <taxon>Eukaryota</taxon>
        <taxon>Sar</taxon>
        <taxon>Alveolata</taxon>
        <taxon>Apicomplexa</taxon>
        <taxon>Aconoidasida</taxon>
        <taxon>Haemosporida</taxon>
        <taxon>Plasmodiidae</taxon>
        <taxon>Plasmodium</taxon>
    </lineage>
</organism>
<sequence>MRGTYLWILYCRTKYLRIRDPFPFLKLRAEQFADNFVRNYGDTINGVKNELKIMCNLCNISLRMVHVSLCEGAMGRGDRTPDGGESTFDGTFDHSPKHGLSDGGHDAPAGSDQLEQNTEPEKNGRSKLATYLIIHYVKEYVKYVTHTLLHFCFYLCDTFFRTLFVLPKGYLEFPKQLDYYASISDNLLTSFVTIYKIYKQSSSSEFRFKLDQLAFLGSGFIYDKRGYVLTAAHNITNTEGTFVIKNEDNFYVATVAGLHKESDICVMKINSEEQFSHMPLNPSRELLKPGETVITYGQIQNFDKETFSIGVVNQPRQTFTKFENFCEKEKTCLYPFIQISNPINKGMSGSPLIDKHGNLVGMIQKKIDNYGLALPVNILKNISTHLQEEGTYKEPYLGIVLREKEQSTSAVYKNRKNEELKIQDVLVNSPADVAGITKGDIMLKINNKGIKNICDVHEILNSTSDGYVTVEIIRHGKNKKIKVK</sequence>
<dbReference type="GeneID" id="30910729"/>
<accession>A0A1B1E3H5</accession>
<dbReference type="InterPro" id="IPR001940">
    <property type="entry name" value="Peptidase_S1C"/>
</dbReference>
<dbReference type="InterPro" id="IPR009003">
    <property type="entry name" value="Peptidase_S1_PA"/>
</dbReference>
<comment type="similarity">
    <text evidence="1">Belongs to the peptidase S1C family.</text>
</comment>
<reference evidence="7" key="1">
    <citation type="submission" date="2016-06" db="EMBL/GenBank/DDBJ databases">
        <title>First high quality genome sequence of Plasmodium coatneyi using continuous long reads from single molecule, real-time sequencing.</title>
        <authorList>
            <person name="Chien J.-T."/>
            <person name="Pakala S.B."/>
            <person name="Geraldo J.A."/>
            <person name="Lapp S.A."/>
            <person name="Barnwell J.W."/>
            <person name="Kissinger J.C."/>
            <person name="Galinski M.R."/>
            <person name="Humphrey J.C."/>
        </authorList>
    </citation>
    <scope>NUCLEOTIDE SEQUENCE [LARGE SCALE GENOMIC DNA]</scope>
    <source>
        <strain evidence="7">Hackeri</strain>
    </source>
</reference>
<evidence type="ECO:0000313" key="6">
    <source>
        <dbReference type="EMBL" id="ANQ09556.1"/>
    </source>
</evidence>
<dbReference type="PRINTS" id="PR00834">
    <property type="entry name" value="PROTEASES2C"/>
</dbReference>
<dbReference type="PANTHER" id="PTHR22939">
    <property type="entry name" value="SERINE PROTEASE FAMILY S1C HTRA-RELATED"/>
    <property type="match status" value="1"/>
</dbReference>
<dbReference type="GO" id="GO:0006508">
    <property type="term" value="P:proteolysis"/>
    <property type="evidence" value="ECO:0007669"/>
    <property type="project" value="UniProtKB-KW"/>
</dbReference>
<feature type="non-terminal residue" evidence="6">
    <location>
        <position position="484"/>
    </location>
</feature>
<feature type="region of interest" description="Disordered" evidence="4">
    <location>
        <begin position="98"/>
        <end position="122"/>
    </location>
</feature>